<keyword evidence="3" id="KW-1185">Reference proteome</keyword>
<name>A0A4S8LWQ2_DENBC</name>
<keyword evidence="1" id="KW-0472">Membrane</keyword>
<evidence type="ECO:0000313" key="3">
    <source>
        <dbReference type="Proteomes" id="UP000297245"/>
    </source>
</evidence>
<organism evidence="2 3">
    <name type="scientific">Dendrothele bispora (strain CBS 962.96)</name>
    <dbReference type="NCBI Taxonomy" id="1314807"/>
    <lineage>
        <taxon>Eukaryota</taxon>
        <taxon>Fungi</taxon>
        <taxon>Dikarya</taxon>
        <taxon>Basidiomycota</taxon>
        <taxon>Agaricomycotina</taxon>
        <taxon>Agaricomycetes</taxon>
        <taxon>Agaricomycetidae</taxon>
        <taxon>Agaricales</taxon>
        <taxon>Agaricales incertae sedis</taxon>
        <taxon>Dendrothele</taxon>
    </lineage>
</organism>
<reference evidence="2 3" key="1">
    <citation type="journal article" date="2019" name="Nat. Ecol. Evol.">
        <title>Megaphylogeny resolves global patterns of mushroom evolution.</title>
        <authorList>
            <person name="Varga T."/>
            <person name="Krizsan K."/>
            <person name="Foldi C."/>
            <person name="Dima B."/>
            <person name="Sanchez-Garcia M."/>
            <person name="Sanchez-Ramirez S."/>
            <person name="Szollosi G.J."/>
            <person name="Szarkandi J.G."/>
            <person name="Papp V."/>
            <person name="Albert L."/>
            <person name="Andreopoulos W."/>
            <person name="Angelini C."/>
            <person name="Antonin V."/>
            <person name="Barry K.W."/>
            <person name="Bougher N.L."/>
            <person name="Buchanan P."/>
            <person name="Buyck B."/>
            <person name="Bense V."/>
            <person name="Catcheside P."/>
            <person name="Chovatia M."/>
            <person name="Cooper J."/>
            <person name="Damon W."/>
            <person name="Desjardin D."/>
            <person name="Finy P."/>
            <person name="Geml J."/>
            <person name="Haridas S."/>
            <person name="Hughes K."/>
            <person name="Justo A."/>
            <person name="Karasinski D."/>
            <person name="Kautmanova I."/>
            <person name="Kiss B."/>
            <person name="Kocsube S."/>
            <person name="Kotiranta H."/>
            <person name="LaButti K.M."/>
            <person name="Lechner B.E."/>
            <person name="Liimatainen K."/>
            <person name="Lipzen A."/>
            <person name="Lukacs Z."/>
            <person name="Mihaltcheva S."/>
            <person name="Morgado L.N."/>
            <person name="Niskanen T."/>
            <person name="Noordeloos M.E."/>
            <person name="Ohm R.A."/>
            <person name="Ortiz-Santana B."/>
            <person name="Ovrebo C."/>
            <person name="Racz N."/>
            <person name="Riley R."/>
            <person name="Savchenko A."/>
            <person name="Shiryaev A."/>
            <person name="Soop K."/>
            <person name="Spirin V."/>
            <person name="Szebenyi C."/>
            <person name="Tomsovsky M."/>
            <person name="Tulloss R.E."/>
            <person name="Uehling J."/>
            <person name="Grigoriev I.V."/>
            <person name="Vagvolgyi C."/>
            <person name="Papp T."/>
            <person name="Martin F.M."/>
            <person name="Miettinen O."/>
            <person name="Hibbett D.S."/>
            <person name="Nagy L.G."/>
        </authorList>
    </citation>
    <scope>NUCLEOTIDE SEQUENCE [LARGE SCALE GENOMIC DNA]</scope>
    <source>
        <strain evidence="2 3">CBS 962.96</strain>
    </source>
</reference>
<dbReference type="AlphaFoldDB" id="A0A4S8LWQ2"/>
<accession>A0A4S8LWQ2</accession>
<feature type="transmembrane region" description="Helical" evidence="1">
    <location>
        <begin position="12"/>
        <end position="30"/>
    </location>
</feature>
<dbReference type="Proteomes" id="UP000297245">
    <property type="component" value="Unassembled WGS sequence"/>
</dbReference>
<gene>
    <name evidence="2" type="ORF">K435DRAFT_779818</name>
</gene>
<evidence type="ECO:0000256" key="1">
    <source>
        <dbReference type="SAM" id="Phobius"/>
    </source>
</evidence>
<protein>
    <submittedName>
        <fullName evidence="2">Uncharacterized protein</fullName>
    </submittedName>
</protein>
<evidence type="ECO:0000313" key="2">
    <source>
        <dbReference type="EMBL" id="THU93528.1"/>
    </source>
</evidence>
<sequence length="51" mass="5346">MECSSAARLGSVSHLSVGTFVVSASVFYICHKNMILPGRGVAEAHLGQITI</sequence>
<keyword evidence="1" id="KW-1133">Transmembrane helix</keyword>
<dbReference type="EMBL" id="ML179247">
    <property type="protein sequence ID" value="THU93528.1"/>
    <property type="molecule type" value="Genomic_DNA"/>
</dbReference>
<keyword evidence="1" id="KW-0812">Transmembrane</keyword>
<proteinExistence type="predicted"/>